<evidence type="ECO:0008006" key="3">
    <source>
        <dbReference type="Google" id="ProtNLM"/>
    </source>
</evidence>
<gene>
    <name evidence="1" type="ORF">OJ996_13170</name>
</gene>
<organism evidence="1 2">
    <name type="scientific">Luteolibacter rhizosphaerae</name>
    <dbReference type="NCBI Taxonomy" id="2989719"/>
    <lineage>
        <taxon>Bacteria</taxon>
        <taxon>Pseudomonadati</taxon>
        <taxon>Verrucomicrobiota</taxon>
        <taxon>Verrucomicrobiia</taxon>
        <taxon>Verrucomicrobiales</taxon>
        <taxon>Verrucomicrobiaceae</taxon>
        <taxon>Luteolibacter</taxon>
    </lineage>
</organism>
<dbReference type="Proteomes" id="UP001165653">
    <property type="component" value="Unassembled WGS sequence"/>
</dbReference>
<evidence type="ECO:0000313" key="2">
    <source>
        <dbReference type="Proteomes" id="UP001165653"/>
    </source>
</evidence>
<comment type="caution">
    <text evidence="1">The sequence shown here is derived from an EMBL/GenBank/DDBJ whole genome shotgun (WGS) entry which is preliminary data.</text>
</comment>
<sequence>MVLITLLSVGLLGLSSVSLRTGSRDDAAARARANARMSLALALGNLQRQAGLDTRVTARADILDDGNPPVLGVWKSWEGADHDNQGRPISPGNYESAKEGRFQAWMISGNQETLPDTSARKGSVALVGPETVGSGSGRSDYEIHLEPVEIDEGMNDGAIAWWIGGENQKARLPKPFRPENDSAAGWSALAKSHSIADPKMFRMESLISEPTLANKVVTHQLGDFVGEKQDLAVSKEFFHDLSTSSVGLLTNTATGGWRKDFSLLTENWSSVANSNLPFFRQKPDRDIMFTKPTGSNAYPAKSMLYPWSSYRGSNQIPIYRHGAVSSWENLKDWATAYKRITATSSGRNRIAASSFAIDGDAYNFIHKVRVLPVVARVQWVFSHYAGPPTGMTPAPPAGYVQPRLLLTPVITLWNPYSVEVQGPAVTFTLNKPIPAALRYTVNGTTGATYNSLFAGSTNNQPPMSTATQMRYQIASPGSFKPGETRIFSPGSNSYQAADAVLPLQAGYRGNKGGHYVPLVDGAGKPIAVSPGSTIKADAKFDTTYDDSVDGRISLGVGIFMDMFVNGSTSPHLAYRMTYTPQMASVVYPALPNLASGSLSTAASNPVPFMSAIFGARMASRTHIPAKGFVQSSPLVNYTAMGTKDIVEDTIRRHYLGTRHPVNSPFDYSFVEHSAGGDSYLPNASNTSQRGYIVTGFLAGDGLSRCVIADIPVRPVQSLCELQGWDMRYENPVPPFAFNLIGNSDASPLVPASAVVDPSNASLGDNLQHDDSYCANHILFDDWFVSSIAPNPTAYGTSGKSMQQNYTDFVSEGLPLGNRAYRPIAEDAFYAAGKTANATELFNDHVRSSNAWKTIASRLEVEGMFNVNSTSVVAWQALLGHARKQKVAHIQESGTAWSVDTSGDTDHNVSRFSIAGDVEAGKPGSSGAFAGASEFTGYRVLSDAQIENLAKEIVNQVRVRGPFLSLSEFINRQLSSGDLALAGAVQTALNRMAESGAGNPYSAIQSLSKDAPSLPANASEAEYRFPAAAAGESAFGLPGWIRQADLLRPIAPILSARDDTFVIRAHGDARDEDGRVLARAVCEAVVSRTRDFVDPLDNPDITTLPTSPVNKVFGRRFEITSFRWLSPSEI</sequence>
<reference evidence="1" key="1">
    <citation type="submission" date="2022-10" db="EMBL/GenBank/DDBJ databases">
        <title>Luteolibacter sp. GHJ8, whole genome shotgun sequencing project.</title>
        <authorList>
            <person name="Zhao G."/>
            <person name="Shen L."/>
        </authorList>
    </citation>
    <scope>NUCLEOTIDE SEQUENCE</scope>
    <source>
        <strain evidence="1">GHJ8</strain>
    </source>
</reference>
<protein>
    <recommendedName>
        <fullName evidence="3">Tfp pilus assembly protein PilX</fullName>
    </recommendedName>
</protein>
<accession>A0ABT3G3W2</accession>
<evidence type="ECO:0000313" key="1">
    <source>
        <dbReference type="EMBL" id="MCW1914533.1"/>
    </source>
</evidence>
<dbReference type="EMBL" id="JAPDDR010000006">
    <property type="protein sequence ID" value="MCW1914533.1"/>
    <property type="molecule type" value="Genomic_DNA"/>
</dbReference>
<dbReference type="RefSeq" id="WP_264514065.1">
    <property type="nucleotide sequence ID" value="NZ_JAPDDR010000006.1"/>
</dbReference>
<name>A0ABT3G3W2_9BACT</name>
<proteinExistence type="predicted"/>
<keyword evidence="2" id="KW-1185">Reference proteome</keyword>